<reference evidence="6 7" key="1">
    <citation type="submission" date="2019-03" db="EMBL/GenBank/DDBJ databases">
        <title>Sapientia aquatica gen. nov., sp. nov., isolated from a crater lake.</title>
        <authorList>
            <person name="Felfoldi T."/>
            <person name="Szabo A."/>
            <person name="Toth E."/>
            <person name="Schumann P."/>
            <person name="Keki Z."/>
            <person name="Marialigeti K."/>
            <person name="Mathe I."/>
        </authorList>
    </citation>
    <scope>NUCLEOTIDE SEQUENCE [LARGE SCALE GENOMIC DNA]</scope>
    <source>
        <strain evidence="6 7">SA-152</strain>
    </source>
</reference>
<dbReference type="PANTHER" id="PTHR43976:SF16">
    <property type="entry name" value="SHORT-CHAIN DEHYDROGENASE_REDUCTASE FAMILY PROTEIN"/>
    <property type="match status" value="1"/>
</dbReference>
<dbReference type="GO" id="GO:0016491">
    <property type="term" value="F:oxidoreductase activity"/>
    <property type="evidence" value="ECO:0007669"/>
    <property type="project" value="UniProtKB-KW"/>
</dbReference>
<evidence type="ECO:0000256" key="1">
    <source>
        <dbReference type="ARBA" id="ARBA00006484"/>
    </source>
</evidence>
<name>A0A4R5W6R7_9BURK</name>
<proteinExistence type="inferred from homology"/>
<organism evidence="6 7">
    <name type="scientific">Sapientia aquatica</name>
    <dbReference type="NCBI Taxonomy" id="1549640"/>
    <lineage>
        <taxon>Bacteria</taxon>
        <taxon>Pseudomonadati</taxon>
        <taxon>Pseudomonadota</taxon>
        <taxon>Betaproteobacteria</taxon>
        <taxon>Burkholderiales</taxon>
        <taxon>Oxalobacteraceae</taxon>
        <taxon>Sapientia</taxon>
    </lineage>
</organism>
<dbReference type="InterPro" id="IPR036291">
    <property type="entry name" value="NAD(P)-bd_dom_sf"/>
</dbReference>
<evidence type="ECO:0000256" key="5">
    <source>
        <dbReference type="SAM" id="Phobius"/>
    </source>
</evidence>
<dbReference type="CDD" id="cd05374">
    <property type="entry name" value="17beta-HSD-like_SDR_c"/>
    <property type="match status" value="1"/>
</dbReference>
<dbReference type="PRINTS" id="PR00081">
    <property type="entry name" value="GDHRDH"/>
</dbReference>
<keyword evidence="5" id="KW-1133">Transmembrane helix</keyword>
<dbReference type="PROSITE" id="PS00061">
    <property type="entry name" value="ADH_SHORT"/>
    <property type="match status" value="1"/>
</dbReference>
<dbReference type="Proteomes" id="UP000294829">
    <property type="component" value="Unassembled WGS sequence"/>
</dbReference>
<dbReference type="InterPro" id="IPR051911">
    <property type="entry name" value="SDR_oxidoreductase"/>
</dbReference>
<comment type="caution">
    <text evidence="6">The sequence shown here is derived from an EMBL/GenBank/DDBJ whole genome shotgun (WGS) entry which is preliminary data.</text>
</comment>
<keyword evidence="5" id="KW-0812">Transmembrane</keyword>
<dbReference type="NCBIfam" id="NF004824">
    <property type="entry name" value="PRK06180.1"/>
    <property type="match status" value="1"/>
</dbReference>
<evidence type="ECO:0000313" key="7">
    <source>
        <dbReference type="Proteomes" id="UP000294829"/>
    </source>
</evidence>
<dbReference type="EMBL" id="SMYL01000002">
    <property type="protein sequence ID" value="TDK67637.1"/>
    <property type="molecule type" value="Genomic_DNA"/>
</dbReference>
<dbReference type="Pfam" id="PF00106">
    <property type="entry name" value="adh_short"/>
    <property type="match status" value="1"/>
</dbReference>
<dbReference type="PANTHER" id="PTHR43976">
    <property type="entry name" value="SHORT CHAIN DEHYDROGENASE"/>
    <property type="match status" value="1"/>
</dbReference>
<dbReference type="Gene3D" id="3.40.50.720">
    <property type="entry name" value="NAD(P)-binding Rossmann-like Domain"/>
    <property type="match status" value="1"/>
</dbReference>
<dbReference type="SUPFAM" id="SSF51735">
    <property type="entry name" value="NAD(P)-binding Rossmann-fold domains"/>
    <property type="match status" value="1"/>
</dbReference>
<protein>
    <submittedName>
        <fullName evidence="6">SDR family NAD(P)-dependent oxidoreductase</fullName>
    </submittedName>
</protein>
<evidence type="ECO:0000256" key="3">
    <source>
        <dbReference type="RuleBase" id="RU000363"/>
    </source>
</evidence>
<dbReference type="PRINTS" id="PR00080">
    <property type="entry name" value="SDRFAMILY"/>
</dbReference>
<keyword evidence="2" id="KW-0560">Oxidoreductase</keyword>
<keyword evidence="7" id="KW-1185">Reference proteome</keyword>
<dbReference type="InterPro" id="IPR020904">
    <property type="entry name" value="Sc_DH/Rdtase_CS"/>
</dbReference>
<evidence type="ECO:0000256" key="2">
    <source>
        <dbReference type="ARBA" id="ARBA00023002"/>
    </source>
</evidence>
<gene>
    <name evidence="6" type="ORF">E2I14_04760</name>
</gene>
<dbReference type="AlphaFoldDB" id="A0A4R5W6R7"/>
<keyword evidence="5" id="KW-0472">Membrane</keyword>
<feature type="transmembrane region" description="Helical" evidence="5">
    <location>
        <begin position="173"/>
        <end position="194"/>
    </location>
</feature>
<feature type="compositionally biased region" description="Low complexity" evidence="4">
    <location>
        <begin position="8"/>
        <end position="25"/>
    </location>
</feature>
<dbReference type="InterPro" id="IPR002347">
    <property type="entry name" value="SDR_fam"/>
</dbReference>
<evidence type="ECO:0000313" key="6">
    <source>
        <dbReference type="EMBL" id="TDK67637.1"/>
    </source>
</evidence>
<sequence>MKTKESNATKLAHSANAASATSAAKQPLDNAAKAVNQISPAKNDKGDKPIWFITGCSTGFGRSLALTLLERGYKTVVTSRNTDDIQDMASNENALVLKLDVTDAGEVAEAMKQALKRFGHVDVLVNNAGIGYFAAIEESETDKVRKMFDINFFGASSMIDAVLPSMRERRKGFIVNLSSIGGLCSFPSVGFYSATKFALEGMSEALRQEVAPLGIKVMVVEPSGFRTDWAGRSASESKLQIADYAGTAGAGRKQVRAASGKQRGDPERAAQAIIDVVESVNPPNHLLLGNDAVDAALAKLDTLKKEFFLWEKVSRGADFPVGK</sequence>
<evidence type="ECO:0000256" key="4">
    <source>
        <dbReference type="SAM" id="MobiDB-lite"/>
    </source>
</evidence>
<accession>A0A4R5W6R7</accession>
<feature type="region of interest" description="Disordered" evidence="4">
    <location>
        <begin position="1"/>
        <end position="26"/>
    </location>
</feature>
<dbReference type="OrthoDB" id="9789083at2"/>
<comment type="similarity">
    <text evidence="1 3">Belongs to the short-chain dehydrogenases/reductases (SDR) family.</text>
</comment>